<dbReference type="CDD" id="cd09917">
    <property type="entry name" value="F-box_SF"/>
    <property type="match status" value="1"/>
</dbReference>
<dbReference type="OrthoDB" id="3481585at2759"/>
<evidence type="ECO:0000313" key="4">
    <source>
        <dbReference type="Proteomes" id="UP000007322"/>
    </source>
</evidence>
<dbReference type="RefSeq" id="XP_003660981.1">
    <property type="nucleotide sequence ID" value="XM_003660933.1"/>
</dbReference>
<feature type="region of interest" description="Disordered" evidence="1">
    <location>
        <begin position="161"/>
        <end position="191"/>
    </location>
</feature>
<keyword evidence="4" id="KW-1185">Reference proteome</keyword>
<dbReference type="InterPro" id="IPR001810">
    <property type="entry name" value="F-box_dom"/>
</dbReference>
<dbReference type="eggNOG" id="ENOG502SP9Q">
    <property type="taxonomic scope" value="Eukaryota"/>
</dbReference>
<dbReference type="KEGG" id="mtm:MYCTH_2116436"/>
<evidence type="ECO:0000256" key="1">
    <source>
        <dbReference type="SAM" id="MobiDB-lite"/>
    </source>
</evidence>
<feature type="compositionally biased region" description="Basic and acidic residues" evidence="1">
    <location>
        <begin position="162"/>
        <end position="186"/>
    </location>
</feature>
<dbReference type="SMART" id="SM00256">
    <property type="entry name" value="FBOX"/>
    <property type="match status" value="1"/>
</dbReference>
<dbReference type="Proteomes" id="UP000007322">
    <property type="component" value="Chromosome 1"/>
</dbReference>
<organism evidence="3 4">
    <name type="scientific">Thermothelomyces thermophilus (strain ATCC 42464 / BCRC 31852 / DSM 1799)</name>
    <name type="common">Sporotrichum thermophile</name>
    <dbReference type="NCBI Taxonomy" id="573729"/>
    <lineage>
        <taxon>Eukaryota</taxon>
        <taxon>Fungi</taxon>
        <taxon>Dikarya</taxon>
        <taxon>Ascomycota</taxon>
        <taxon>Pezizomycotina</taxon>
        <taxon>Sordariomycetes</taxon>
        <taxon>Sordariomycetidae</taxon>
        <taxon>Sordariales</taxon>
        <taxon>Chaetomiaceae</taxon>
        <taxon>Thermothelomyces</taxon>
    </lineage>
</organism>
<dbReference type="SUPFAM" id="SSF81383">
    <property type="entry name" value="F-box domain"/>
    <property type="match status" value="1"/>
</dbReference>
<dbReference type="Gene3D" id="1.20.1280.50">
    <property type="match status" value="1"/>
</dbReference>
<dbReference type="GeneID" id="11508208"/>
<dbReference type="OMA" id="RMITTWE"/>
<proteinExistence type="predicted"/>
<reference evidence="3 4" key="1">
    <citation type="journal article" date="2011" name="Nat. Biotechnol.">
        <title>Comparative genomic analysis of the thermophilic biomass-degrading fungi Myceliophthora thermophila and Thielavia terrestris.</title>
        <authorList>
            <person name="Berka R.M."/>
            <person name="Grigoriev I.V."/>
            <person name="Otillar R."/>
            <person name="Salamov A."/>
            <person name="Grimwood J."/>
            <person name="Reid I."/>
            <person name="Ishmael N."/>
            <person name="John T."/>
            <person name="Darmond C."/>
            <person name="Moisan M.-C."/>
            <person name="Henrissat B."/>
            <person name="Coutinho P.M."/>
            <person name="Lombard V."/>
            <person name="Natvig D.O."/>
            <person name="Lindquist E."/>
            <person name="Schmutz J."/>
            <person name="Lucas S."/>
            <person name="Harris P."/>
            <person name="Powlowski J."/>
            <person name="Bellemare A."/>
            <person name="Taylor D."/>
            <person name="Butler G."/>
            <person name="de Vries R.P."/>
            <person name="Allijn I.E."/>
            <person name="van den Brink J."/>
            <person name="Ushinsky S."/>
            <person name="Storms R."/>
            <person name="Powell A.J."/>
            <person name="Paulsen I.T."/>
            <person name="Elbourne L.D.H."/>
            <person name="Baker S.E."/>
            <person name="Magnuson J."/>
            <person name="LaBoissiere S."/>
            <person name="Clutterbuck A.J."/>
            <person name="Martinez D."/>
            <person name="Wogulis M."/>
            <person name="de Leon A.L."/>
            <person name="Rey M.W."/>
            <person name="Tsang A."/>
        </authorList>
    </citation>
    <scope>NUCLEOTIDE SEQUENCE [LARGE SCALE GENOMIC DNA]</scope>
    <source>
        <strain evidence="4">ATCC 42464 / BCRC 31852 / DSM 1799</strain>
    </source>
</reference>
<dbReference type="InterPro" id="IPR036047">
    <property type="entry name" value="F-box-like_dom_sf"/>
</dbReference>
<dbReference type="AlphaFoldDB" id="G2Q062"/>
<dbReference type="InParanoid" id="G2Q062"/>
<dbReference type="EMBL" id="CP003002">
    <property type="protein sequence ID" value="AEO55736.1"/>
    <property type="molecule type" value="Genomic_DNA"/>
</dbReference>
<dbReference type="PROSITE" id="PS50181">
    <property type="entry name" value="FBOX"/>
    <property type="match status" value="1"/>
</dbReference>
<evidence type="ECO:0000313" key="3">
    <source>
        <dbReference type="EMBL" id="AEO55736.1"/>
    </source>
</evidence>
<dbReference type="VEuPathDB" id="FungiDB:MYCTH_2116436"/>
<protein>
    <recommendedName>
        <fullName evidence="2">F-box domain-containing protein</fullName>
    </recommendedName>
</protein>
<accession>G2Q062</accession>
<evidence type="ECO:0000259" key="2">
    <source>
        <dbReference type="PROSITE" id="PS50181"/>
    </source>
</evidence>
<dbReference type="HOGENOM" id="CLU_038189_0_0_1"/>
<feature type="domain" description="F-box" evidence="2">
    <location>
        <begin position="3"/>
        <end position="51"/>
    </location>
</feature>
<name>G2Q062_THET4</name>
<sequence length="487" mass="57288">MALLLGANIPAEIVELIVQQLDPISLISLSQTSRSWRAFINPNHHDLVQRLLALELTPEHGGLVPVFDEVSQTLSPPCESDEWRTARYACCGCMKLLTHMMFDNPAILRRPYRKPPPGSVEAQKAAVTDWERLEPAARWRRIQERAAREEEERKRWRKVVNRRHEPPPNPPDHHPFALVPRPRDPDPEAEAEAMRHLVGTGRHKRRCIECLYRNGNMSSRGEFLHDPAGGTPVPVFKSRHRKFPYFLERLYPGLISPPDRLPRYWRALRITSDAIHYTLYTVRCPSCGTWQEYAALRQFLCHYYMGRFGATDGPVLCDHCHLETHRDPDRLAKELYSRVRECLRDYRETMEHYIRLGWRLLCRDFYSHRSLTASPWLGKHRHVADRILEGLQIAASFDLSISHFDRALDDLRLRFERYRDWLDTELDPATRSELMTGWFRPWVEDYELIDSAYRWASEQIAWLDSHPRAVLDYVLEKDPHRVQSRKE</sequence>
<gene>
    <name evidence="3" type="ORF">MYCTH_2116436</name>
</gene>
<dbReference type="Pfam" id="PF00646">
    <property type="entry name" value="F-box"/>
    <property type="match status" value="1"/>
</dbReference>